<gene>
    <name evidence="2" type="ORF">ROHU_013377</name>
</gene>
<dbReference type="EMBL" id="QBIY01013480">
    <property type="protein sequence ID" value="RXN03562.1"/>
    <property type="molecule type" value="Genomic_DNA"/>
</dbReference>
<accession>A0A498L5B0</accession>
<comment type="caution">
    <text evidence="2">The sequence shown here is derived from an EMBL/GenBank/DDBJ whole genome shotgun (WGS) entry which is preliminary data.</text>
</comment>
<feature type="compositionally biased region" description="Polar residues" evidence="1">
    <location>
        <begin position="33"/>
        <end position="51"/>
    </location>
</feature>
<protein>
    <submittedName>
        <fullName evidence="2">Uncharacterized protein</fullName>
    </submittedName>
</protein>
<evidence type="ECO:0000313" key="3">
    <source>
        <dbReference type="Proteomes" id="UP000290572"/>
    </source>
</evidence>
<sequence length="84" mass="9423">METHYLYTGKNHGQRTSIKTKTAAKWTVTLQLSTPKSNKQMKTSSTDTSDLQKSRFAQGLRLRQADMLQEGITRSSATLSKMAD</sequence>
<dbReference type="Proteomes" id="UP000290572">
    <property type="component" value="Unassembled WGS sequence"/>
</dbReference>
<dbReference type="AlphaFoldDB" id="A0A498L5B0"/>
<name>A0A498L5B0_LABRO</name>
<proteinExistence type="predicted"/>
<evidence type="ECO:0000313" key="2">
    <source>
        <dbReference type="EMBL" id="RXN03562.1"/>
    </source>
</evidence>
<feature type="region of interest" description="Disordered" evidence="1">
    <location>
        <begin position="33"/>
        <end position="53"/>
    </location>
</feature>
<organism evidence="2 3">
    <name type="scientific">Labeo rohita</name>
    <name type="common">Indian major carp</name>
    <name type="synonym">Cyprinus rohita</name>
    <dbReference type="NCBI Taxonomy" id="84645"/>
    <lineage>
        <taxon>Eukaryota</taxon>
        <taxon>Metazoa</taxon>
        <taxon>Chordata</taxon>
        <taxon>Craniata</taxon>
        <taxon>Vertebrata</taxon>
        <taxon>Euteleostomi</taxon>
        <taxon>Actinopterygii</taxon>
        <taxon>Neopterygii</taxon>
        <taxon>Teleostei</taxon>
        <taxon>Ostariophysi</taxon>
        <taxon>Cypriniformes</taxon>
        <taxon>Cyprinidae</taxon>
        <taxon>Labeoninae</taxon>
        <taxon>Labeonini</taxon>
        <taxon>Labeo</taxon>
    </lineage>
</organism>
<evidence type="ECO:0000256" key="1">
    <source>
        <dbReference type="SAM" id="MobiDB-lite"/>
    </source>
</evidence>
<reference evidence="2 3" key="1">
    <citation type="submission" date="2018-03" db="EMBL/GenBank/DDBJ databases">
        <title>Draft genome sequence of Rohu Carp (Labeo rohita).</title>
        <authorList>
            <person name="Das P."/>
            <person name="Kushwaha B."/>
            <person name="Joshi C.G."/>
            <person name="Kumar D."/>
            <person name="Nagpure N.S."/>
            <person name="Sahoo L."/>
            <person name="Das S.P."/>
            <person name="Bit A."/>
            <person name="Patnaik S."/>
            <person name="Meher P.K."/>
            <person name="Jayasankar P."/>
            <person name="Koringa P.G."/>
            <person name="Patel N.V."/>
            <person name="Hinsu A.T."/>
            <person name="Kumar R."/>
            <person name="Pandey M."/>
            <person name="Agarwal S."/>
            <person name="Srivastava S."/>
            <person name="Singh M."/>
            <person name="Iquebal M.A."/>
            <person name="Jaiswal S."/>
            <person name="Angadi U.B."/>
            <person name="Kumar N."/>
            <person name="Raza M."/>
            <person name="Shah T.M."/>
            <person name="Rai A."/>
            <person name="Jena J.K."/>
        </authorList>
    </citation>
    <scope>NUCLEOTIDE SEQUENCE [LARGE SCALE GENOMIC DNA]</scope>
    <source>
        <strain evidence="2">DASCIFA01</strain>
        <tissue evidence="2">Testis</tissue>
    </source>
</reference>
<keyword evidence="3" id="KW-1185">Reference proteome</keyword>